<evidence type="ECO:0000313" key="2">
    <source>
        <dbReference type="EMBL" id="CAK0911109.1"/>
    </source>
</evidence>
<protein>
    <submittedName>
        <fullName evidence="2">Uncharacterized protein</fullName>
    </submittedName>
</protein>
<comment type="caution">
    <text evidence="2">The sequence shown here is derived from an EMBL/GenBank/DDBJ whole genome shotgun (WGS) entry which is preliminary data.</text>
</comment>
<dbReference type="Proteomes" id="UP001189429">
    <property type="component" value="Unassembled WGS sequence"/>
</dbReference>
<feature type="region of interest" description="Disordered" evidence="1">
    <location>
        <begin position="91"/>
        <end position="118"/>
    </location>
</feature>
<keyword evidence="3" id="KW-1185">Reference proteome</keyword>
<evidence type="ECO:0000256" key="1">
    <source>
        <dbReference type="SAM" id="MobiDB-lite"/>
    </source>
</evidence>
<sequence>ARRGPPRARLGPGGPRRGRGPRPRRRRRPRAPTGQECITRSRYRWSSSCSTPPLPRLAALNRRRRCPRSFRRTARRACGWARRRSLAACPSGATSWAARPGARRRSGSSERRRCARNRSWACAQ</sequence>
<organism evidence="2 3">
    <name type="scientific">Prorocentrum cordatum</name>
    <dbReference type="NCBI Taxonomy" id="2364126"/>
    <lineage>
        <taxon>Eukaryota</taxon>
        <taxon>Sar</taxon>
        <taxon>Alveolata</taxon>
        <taxon>Dinophyceae</taxon>
        <taxon>Prorocentrales</taxon>
        <taxon>Prorocentraceae</taxon>
        <taxon>Prorocentrum</taxon>
    </lineage>
</organism>
<feature type="compositionally biased region" description="Basic residues" evidence="1">
    <location>
        <begin position="16"/>
        <end position="30"/>
    </location>
</feature>
<accession>A0ABN9YIV3</accession>
<dbReference type="EMBL" id="CAUYUJ010022523">
    <property type="protein sequence ID" value="CAK0911109.1"/>
    <property type="molecule type" value="Genomic_DNA"/>
</dbReference>
<name>A0ABN9YIV3_9DINO</name>
<evidence type="ECO:0000313" key="3">
    <source>
        <dbReference type="Proteomes" id="UP001189429"/>
    </source>
</evidence>
<feature type="non-terminal residue" evidence="2">
    <location>
        <position position="124"/>
    </location>
</feature>
<gene>
    <name evidence="2" type="ORF">PCOR1329_LOCUS85092</name>
</gene>
<feature type="region of interest" description="Disordered" evidence="1">
    <location>
        <begin position="1"/>
        <end position="37"/>
    </location>
</feature>
<proteinExistence type="predicted"/>
<reference evidence="2" key="1">
    <citation type="submission" date="2023-10" db="EMBL/GenBank/DDBJ databases">
        <authorList>
            <person name="Chen Y."/>
            <person name="Shah S."/>
            <person name="Dougan E. K."/>
            <person name="Thang M."/>
            <person name="Chan C."/>
        </authorList>
    </citation>
    <scope>NUCLEOTIDE SEQUENCE [LARGE SCALE GENOMIC DNA]</scope>
</reference>
<feature type="non-terminal residue" evidence="2">
    <location>
        <position position="1"/>
    </location>
</feature>